<evidence type="ECO:0000313" key="2">
    <source>
        <dbReference type="Proteomes" id="UP000278627"/>
    </source>
</evidence>
<accession>A0A0N4TST8</accession>
<organism evidence="3">
    <name type="scientific">Brugia pahangi</name>
    <name type="common">Filarial nematode worm</name>
    <dbReference type="NCBI Taxonomy" id="6280"/>
    <lineage>
        <taxon>Eukaryota</taxon>
        <taxon>Metazoa</taxon>
        <taxon>Ecdysozoa</taxon>
        <taxon>Nematoda</taxon>
        <taxon>Chromadorea</taxon>
        <taxon>Rhabditida</taxon>
        <taxon>Spirurina</taxon>
        <taxon>Spiruromorpha</taxon>
        <taxon>Filarioidea</taxon>
        <taxon>Onchocercidae</taxon>
        <taxon>Brugia</taxon>
    </lineage>
</organism>
<protein>
    <submittedName>
        <fullName evidence="3">HTH_Tnp_IS630 domain-containing protein</fullName>
    </submittedName>
</protein>
<reference evidence="3" key="1">
    <citation type="submission" date="2017-02" db="UniProtKB">
        <authorList>
            <consortium name="WormBaseParasite"/>
        </authorList>
    </citation>
    <scope>IDENTIFICATION</scope>
</reference>
<dbReference type="Proteomes" id="UP000278627">
    <property type="component" value="Unassembled WGS sequence"/>
</dbReference>
<dbReference type="EMBL" id="UZAD01013246">
    <property type="protein sequence ID" value="VDN92923.1"/>
    <property type="molecule type" value="Genomic_DNA"/>
</dbReference>
<dbReference type="AlphaFoldDB" id="A0A0N4TST8"/>
<gene>
    <name evidence="1" type="ORF">BPAG_LOCUS11737</name>
</gene>
<reference evidence="1 2" key="2">
    <citation type="submission" date="2018-11" db="EMBL/GenBank/DDBJ databases">
        <authorList>
            <consortium name="Pathogen Informatics"/>
        </authorList>
    </citation>
    <scope>NUCLEOTIDE SEQUENCE [LARGE SCALE GENOMIC DNA]</scope>
</reference>
<name>A0A0N4TST8_BRUPA</name>
<proteinExistence type="predicted"/>
<keyword evidence="2" id="KW-1185">Reference proteome</keyword>
<sequence>MEDKEVSAECRKTNATQAGYRKRVMRRINEDSHTQEPVARCSKIEPRTVTVAFSQLNGNATANLCKCV</sequence>
<evidence type="ECO:0000313" key="3">
    <source>
        <dbReference type="WBParaSite" id="BPAG_0001177501-mRNA-1"/>
    </source>
</evidence>
<evidence type="ECO:0000313" key="1">
    <source>
        <dbReference type="EMBL" id="VDN92923.1"/>
    </source>
</evidence>
<dbReference type="WBParaSite" id="BPAG_0001177501-mRNA-1">
    <property type="protein sequence ID" value="BPAG_0001177501-mRNA-1"/>
    <property type="gene ID" value="BPAG_0001177501"/>
</dbReference>